<evidence type="ECO:0008006" key="3">
    <source>
        <dbReference type="Google" id="ProtNLM"/>
    </source>
</evidence>
<comment type="caution">
    <text evidence="1">The sequence shown here is derived from an EMBL/GenBank/DDBJ whole genome shotgun (WGS) entry which is preliminary data.</text>
</comment>
<accession>A0ABD3CQX2</accession>
<dbReference type="AlphaFoldDB" id="A0ABD3CQX2"/>
<evidence type="ECO:0000313" key="1">
    <source>
        <dbReference type="EMBL" id="KAL3631534.1"/>
    </source>
</evidence>
<sequence>MAVCFPSVSPSVSHLLYADDLVIYCRAKTDDALCIKKVLSCFNSWSSQSPNKDKSMIHFSKNTPHSLKADILAILEFKECDHKIKHLGLSFCKPVSKKSAHLDTMENIEKTLKGWKSKCSLKLEDQF</sequence>
<dbReference type="EMBL" id="JAVIJP010000032">
    <property type="protein sequence ID" value="KAL3631534.1"/>
    <property type="molecule type" value="Genomic_DNA"/>
</dbReference>
<gene>
    <name evidence="1" type="ORF">CASFOL_024518</name>
</gene>
<organism evidence="1 2">
    <name type="scientific">Castilleja foliolosa</name>
    <dbReference type="NCBI Taxonomy" id="1961234"/>
    <lineage>
        <taxon>Eukaryota</taxon>
        <taxon>Viridiplantae</taxon>
        <taxon>Streptophyta</taxon>
        <taxon>Embryophyta</taxon>
        <taxon>Tracheophyta</taxon>
        <taxon>Spermatophyta</taxon>
        <taxon>Magnoliopsida</taxon>
        <taxon>eudicotyledons</taxon>
        <taxon>Gunneridae</taxon>
        <taxon>Pentapetalae</taxon>
        <taxon>asterids</taxon>
        <taxon>lamiids</taxon>
        <taxon>Lamiales</taxon>
        <taxon>Orobanchaceae</taxon>
        <taxon>Pedicularideae</taxon>
        <taxon>Castillejinae</taxon>
        <taxon>Castilleja</taxon>
    </lineage>
</organism>
<evidence type="ECO:0000313" key="2">
    <source>
        <dbReference type="Proteomes" id="UP001632038"/>
    </source>
</evidence>
<dbReference type="Proteomes" id="UP001632038">
    <property type="component" value="Unassembled WGS sequence"/>
</dbReference>
<reference evidence="2" key="1">
    <citation type="journal article" date="2024" name="IScience">
        <title>Strigolactones Initiate the Formation of Haustorium-like Structures in Castilleja.</title>
        <authorList>
            <person name="Buerger M."/>
            <person name="Peterson D."/>
            <person name="Chory J."/>
        </authorList>
    </citation>
    <scope>NUCLEOTIDE SEQUENCE [LARGE SCALE GENOMIC DNA]</scope>
</reference>
<protein>
    <recommendedName>
        <fullName evidence="3">Reverse transcriptase domain-containing protein</fullName>
    </recommendedName>
</protein>
<proteinExistence type="predicted"/>
<name>A0ABD3CQX2_9LAMI</name>
<keyword evidence="2" id="KW-1185">Reference proteome</keyword>